<protein>
    <submittedName>
        <fullName evidence="1">RHTO0S08e04654g1_1</fullName>
    </submittedName>
</protein>
<dbReference type="AlphaFoldDB" id="A0A061B2K9"/>
<evidence type="ECO:0000313" key="1">
    <source>
        <dbReference type="EMBL" id="CDR43701.1"/>
    </source>
</evidence>
<accession>A0A061B2K9</accession>
<name>A0A061B2K9_RHOTO</name>
<organism evidence="1">
    <name type="scientific">Rhodotorula toruloides</name>
    <name type="common">Yeast</name>
    <name type="synonym">Rhodosporidium toruloides</name>
    <dbReference type="NCBI Taxonomy" id="5286"/>
    <lineage>
        <taxon>Eukaryota</taxon>
        <taxon>Fungi</taxon>
        <taxon>Dikarya</taxon>
        <taxon>Basidiomycota</taxon>
        <taxon>Pucciniomycotina</taxon>
        <taxon>Microbotryomycetes</taxon>
        <taxon>Sporidiobolales</taxon>
        <taxon>Sporidiobolaceae</taxon>
        <taxon>Rhodotorula</taxon>
    </lineage>
</organism>
<dbReference type="OrthoDB" id="10338004at2759"/>
<dbReference type="EMBL" id="LK052943">
    <property type="protein sequence ID" value="CDR43701.1"/>
    <property type="molecule type" value="Genomic_DNA"/>
</dbReference>
<proteinExistence type="predicted"/>
<sequence length="393" mass="43188">MPILTYQDRSVFVDPVSYAEALQAAKNLFSLPPASAPASRVRFRIGWPPGAPVQDPARSVELAEGVWPVGLLPLNTQVWVELDEEHSHAPVALPASVASEPVTEPFVPSSQPQGSPQAQELQTVAGEIEPKALPTQLSHIPTLFPSPFLTVLDEADNSLLEKVSSRIEDAHGNLLFRVPLADEGSEFAFTVAEVLLNAARVLRERQTDLAIQSMGEFLTMENGEEHWDRSKGNVGRVLRTSDVVLVEVVCGQTTDGEQSDGCVEKHGRYKLDFPPTANIFDLRQRLTAKSGAFPSGRSFEIACLQDSSEETVAPAEVLHDLVRLHSLRQDDGDSPWIRLQAKEFSPADDGGTDSTKREEEVRLILSRMLLEAVDDEEKVAAEAYVPSYQPPRW</sequence>
<reference evidence="1" key="1">
    <citation type="journal article" date="2014" name="Genome Announc.">
        <title>Draft genome sequence of Rhodosporidium toruloides CECT1137, an oleaginous yeast of biotechnological interest.</title>
        <authorList>
            <person name="Morin N."/>
            <person name="Calcas X."/>
            <person name="Devillers H."/>
            <person name="Durrens P."/>
            <person name="Sherman D.J."/>
            <person name="Nicaud J.-M."/>
            <person name="Neuveglise C."/>
        </authorList>
    </citation>
    <scope>NUCLEOTIDE SEQUENCE</scope>
    <source>
        <strain evidence="1">CECT1137</strain>
    </source>
</reference>
<gene>
    <name evidence="1" type="ORF">RHTO0S_08e04654g</name>
</gene>